<dbReference type="Pfam" id="PF05977">
    <property type="entry name" value="MFS_3"/>
    <property type="match status" value="1"/>
</dbReference>
<dbReference type="AlphaFoldDB" id="A0A2C9A1A5"/>
<dbReference type="InterPro" id="IPR036259">
    <property type="entry name" value="MFS_trans_sf"/>
</dbReference>
<feature type="transmembrane region" description="Helical" evidence="7">
    <location>
        <begin position="311"/>
        <end position="333"/>
    </location>
</feature>
<evidence type="ECO:0000313" key="9">
    <source>
        <dbReference type="EMBL" id="SOE72784.1"/>
    </source>
</evidence>
<sequence>MSAMFRSLKIFNYRLWFAGALVSNTGAWMQRTAQDWIVLTELTDRDAAALGITMALQFGPILLLMPVSGLIADRFDRRRVLMWTQATQCALALGMGVLVISGQAQLWHVYAFALLLGIATAIDAPVRQAFVSELVTDADLSNAVALNSTSFQSARLIGPAAAGVLIAWIGSGPVFIVNGLSFAGVLLSLAFIRKHQLVATPRLEKARGQIRDGLRYVVGRNDILVVLVMVFLVGTFGFNFPIFISTMSTVEFGLGATEFGVLSSIMAVGAIVGSLLAARRERVRLGLIVIAAAAFGAICVLAALAPTYWLFAAALVIVGATSLTMMSTANAYVQTTTAPMMRGRVMALYMAIFAGGTPIGAPVVGWVANEFGPRWSIGIGAASGILAGAIAGVWMLRSRRHRIADEIAAELSARAGVDPAQHRELATQEIAIVAATARRTS</sequence>
<dbReference type="CDD" id="cd06173">
    <property type="entry name" value="MFS_MefA_like"/>
    <property type="match status" value="1"/>
</dbReference>
<proteinExistence type="predicted"/>
<dbReference type="InterPro" id="IPR020846">
    <property type="entry name" value="MFS_dom"/>
</dbReference>
<name>A0A2C9A1A5_9MICO</name>
<dbReference type="EMBL" id="OCST01000005">
    <property type="protein sequence ID" value="SOE72784.1"/>
    <property type="molecule type" value="Genomic_DNA"/>
</dbReference>
<keyword evidence="6 7" id="KW-0472">Membrane</keyword>
<comment type="subcellular location">
    <subcellularLocation>
        <location evidence="1">Cell membrane</location>
        <topology evidence="1">Multi-pass membrane protein</topology>
    </subcellularLocation>
</comment>
<evidence type="ECO:0000256" key="4">
    <source>
        <dbReference type="ARBA" id="ARBA00022692"/>
    </source>
</evidence>
<feature type="transmembrane region" description="Helical" evidence="7">
    <location>
        <begin position="48"/>
        <end position="68"/>
    </location>
</feature>
<feature type="domain" description="Major facilitator superfamily (MFS) profile" evidence="8">
    <location>
        <begin position="1"/>
        <end position="400"/>
    </location>
</feature>
<evidence type="ECO:0000256" key="7">
    <source>
        <dbReference type="SAM" id="Phobius"/>
    </source>
</evidence>
<evidence type="ECO:0000256" key="3">
    <source>
        <dbReference type="ARBA" id="ARBA00022475"/>
    </source>
</evidence>
<accession>A0A2C9A1A5</accession>
<evidence type="ECO:0000256" key="1">
    <source>
        <dbReference type="ARBA" id="ARBA00004651"/>
    </source>
</evidence>
<keyword evidence="2" id="KW-0813">Transport</keyword>
<dbReference type="InterPro" id="IPR010290">
    <property type="entry name" value="TM_effector"/>
</dbReference>
<organism evidence="9 10">
    <name type="scientific">Salinibacterium xinjiangense</name>
    <dbReference type="NCBI Taxonomy" id="386302"/>
    <lineage>
        <taxon>Bacteria</taxon>
        <taxon>Bacillati</taxon>
        <taxon>Actinomycetota</taxon>
        <taxon>Actinomycetes</taxon>
        <taxon>Micrococcales</taxon>
        <taxon>Microbacteriaceae</taxon>
        <taxon>Salinibacterium</taxon>
    </lineage>
</organism>
<feature type="transmembrane region" description="Helical" evidence="7">
    <location>
        <begin position="80"/>
        <end position="101"/>
    </location>
</feature>
<feature type="transmembrane region" description="Helical" evidence="7">
    <location>
        <begin position="223"/>
        <end position="244"/>
    </location>
</feature>
<protein>
    <submittedName>
        <fullName evidence="9">Predicted arabinose efflux permease, MFS family</fullName>
    </submittedName>
</protein>
<feature type="transmembrane region" description="Helical" evidence="7">
    <location>
        <begin position="107"/>
        <end position="126"/>
    </location>
</feature>
<dbReference type="SUPFAM" id="SSF103473">
    <property type="entry name" value="MFS general substrate transporter"/>
    <property type="match status" value="1"/>
</dbReference>
<keyword evidence="4 7" id="KW-0812">Transmembrane</keyword>
<evidence type="ECO:0000256" key="6">
    <source>
        <dbReference type="ARBA" id="ARBA00023136"/>
    </source>
</evidence>
<reference evidence="9 10" key="1">
    <citation type="submission" date="2017-09" db="EMBL/GenBank/DDBJ databases">
        <authorList>
            <person name="Ehlers B."/>
            <person name="Leendertz F.H."/>
        </authorList>
    </citation>
    <scope>NUCLEOTIDE SEQUENCE [LARGE SCALE GENOMIC DNA]</scope>
    <source>
        <strain evidence="9 10">CGMCC 1.05381</strain>
    </source>
</reference>
<dbReference type="OrthoDB" id="9775268at2"/>
<evidence type="ECO:0000313" key="10">
    <source>
        <dbReference type="Proteomes" id="UP000219440"/>
    </source>
</evidence>
<keyword evidence="10" id="KW-1185">Reference proteome</keyword>
<gene>
    <name evidence="9" type="ORF">SAMN06296378_2615</name>
</gene>
<feature type="transmembrane region" description="Helical" evidence="7">
    <location>
        <begin position="285"/>
        <end position="305"/>
    </location>
</feature>
<evidence type="ECO:0000256" key="5">
    <source>
        <dbReference type="ARBA" id="ARBA00022989"/>
    </source>
</evidence>
<dbReference type="RefSeq" id="WP_097061668.1">
    <property type="nucleotide sequence ID" value="NZ_BMLC01000004.1"/>
</dbReference>
<dbReference type="GO" id="GO:0005886">
    <property type="term" value="C:plasma membrane"/>
    <property type="evidence" value="ECO:0007669"/>
    <property type="project" value="UniProtKB-SubCell"/>
</dbReference>
<feature type="transmembrane region" description="Helical" evidence="7">
    <location>
        <begin position="374"/>
        <end position="396"/>
    </location>
</feature>
<keyword evidence="3" id="KW-1003">Cell membrane</keyword>
<dbReference type="Gene3D" id="1.20.1250.20">
    <property type="entry name" value="MFS general substrate transporter like domains"/>
    <property type="match status" value="1"/>
</dbReference>
<evidence type="ECO:0000256" key="2">
    <source>
        <dbReference type="ARBA" id="ARBA00022448"/>
    </source>
</evidence>
<feature type="transmembrane region" description="Helical" evidence="7">
    <location>
        <begin position="259"/>
        <end position="278"/>
    </location>
</feature>
<dbReference type="PANTHER" id="PTHR23513:SF11">
    <property type="entry name" value="STAPHYLOFERRIN A TRANSPORTER"/>
    <property type="match status" value="1"/>
</dbReference>
<dbReference type="Proteomes" id="UP000219440">
    <property type="component" value="Unassembled WGS sequence"/>
</dbReference>
<feature type="transmembrane region" description="Helical" evidence="7">
    <location>
        <begin position="345"/>
        <end position="368"/>
    </location>
</feature>
<evidence type="ECO:0000259" key="8">
    <source>
        <dbReference type="PROSITE" id="PS50850"/>
    </source>
</evidence>
<dbReference type="PANTHER" id="PTHR23513">
    <property type="entry name" value="INTEGRAL MEMBRANE EFFLUX PROTEIN-RELATED"/>
    <property type="match status" value="1"/>
</dbReference>
<feature type="transmembrane region" description="Helical" evidence="7">
    <location>
        <begin position="175"/>
        <end position="192"/>
    </location>
</feature>
<keyword evidence="5 7" id="KW-1133">Transmembrane helix</keyword>
<dbReference type="GO" id="GO:0022857">
    <property type="term" value="F:transmembrane transporter activity"/>
    <property type="evidence" value="ECO:0007669"/>
    <property type="project" value="InterPro"/>
</dbReference>
<dbReference type="PROSITE" id="PS50850">
    <property type="entry name" value="MFS"/>
    <property type="match status" value="1"/>
</dbReference>